<evidence type="ECO:0000313" key="2">
    <source>
        <dbReference type="Proteomes" id="UP001605036"/>
    </source>
</evidence>
<proteinExistence type="predicted"/>
<gene>
    <name evidence="1" type="ORF">R1flu_025424</name>
</gene>
<reference evidence="1 2" key="1">
    <citation type="submission" date="2024-09" db="EMBL/GenBank/DDBJ databases">
        <title>Chromosome-scale assembly of Riccia fluitans.</title>
        <authorList>
            <person name="Paukszto L."/>
            <person name="Sawicki J."/>
            <person name="Karawczyk K."/>
            <person name="Piernik-Szablinska J."/>
            <person name="Szczecinska M."/>
            <person name="Mazdziarz M."/>
        </authorList>
    </citation>
    <scope>NUCLEOTIDE SEQUENCE [LARGE SCALE GENOMIC DNA]</scope>
    <source>
        <strain evidence="1">Rf_01</strain>
        <tissue evidence="1">Aerial parts of the thallus</tissue>
    </source>
</reference>
<protein>
    <submittedName>
        <fullName evidence="1">Uncharacterized protein</fullName>
    </submittedName>
</protein>
<keyword evidence="2" id="KW-1185">Reference proteome</keyword>
<dbReference type="Proteomes" id="UP001605036">
    <property type="component" value="Unassembled WGS sequence"/>
</dbReference>
<sequence>MGATTPNWIAQHELTDGCRSLVCGSYLRPASRSASALLVGVSARGKSNFSGAHPTMATDPGGDRQVRTALLTRNSVQKVRQDASQSLNERLPVEVVSVPCLNTRKGVVWGLGSYGMKDVLIISCKVFWLSSMYDYTRGGGGGQRHGLLHLRRFRFGLEVPSWQ</sequence>
<dbReference type="AlphaFoldDB" id="A0ABD1XXQ0"/>
<organism evidence="1 2">
    <name type="scientific">Riccia fluitans</name>
    <dbReference type="NCBI Taxonomy" id="41844"/>
    <lineage>
        <taxon>Eukaryota</taxon>
        <taxon>Viridiplantae</taxon>
        <taxon>Streptophyta</taxon>
        <taxon>Embryophyta</taxon>
        <taxon>Marchantiophyta</taxon>
        <taxon>Marchantiopsida</taxon>
        <taxon>Marchantiidae</taxon>
        <taxon>Marchantiales</taxon>
        <taxon>Ricciaceae</taxon>
        <taxon>Riccia</taxon>
    </lineage>
</organism>
<accession>A0ABD1XXQ0</accession>
<dbReference type="EMBL" id="JBHFFA010000007">
    <property type="protein sequence ID" value="KAL2613732.1"/>
    <property type="molecule type" value="Genomic_DNA"/>
</dbReference>
<name>A0ABD1XXQ0_9MARC</name>
<comment type="caution">
    <text evidence="1">The sequence shown here is derived from an EMBL/GenBank/DDBJ whole genome shotgun (WGS) entry which is preliminary data.</text>
</comment>
<evidence type="ECO:0000313" key="1">
    <source>
        <dbReference type="EMBL" id="KAL2613732.1"/>
    </source>
</evidence>